<proteinExistence type="predicted"/>
<evidence type="ECO:0000313" key="1">
    <source>
        <dbReference type="EMBL" id="GBN01921.1"/>
    </source>
</evidence>
<accession>A0A4Y2KHL2</accession>
<dbReference type="Proteomes" id="UP000499080">
    <property type="component" value="Unassembled WGS sequence"/>
</dbReference>
<comment type="caution">
    <text evidence="1">The sequence shown here is derived from an EMBL/GenBank/DDBJ whole genome shotgun (WGS) entry which is preliminary data.</text>
</comment>
<dbReference type="AlphaFoldDB" id="A0A4Y2KHL2"/>
<dbReference type="EMBL" id="BGPR01114751">
    <property type="protein sequence ID" value="GBN01921.1"/>
    <property type="molecule type" value="Genomic_DNA"/>
</dbReference>
<protein>
    <submittedName>
        <fullName evidence="1">Uncharacterized protein</fullName>
    </submittedName>
</protein>
<keyword evidence="2" id="KW-1185">Reference proteome</keyword>
<reference evidence="1 2" key="1">
    <citation type="journal article" date="2019" name="Sci. Rep.">
        <title>Orb-weaving spider Araneus ventricosus genome elucidates the spidroin gene catalogue.</title>
        <authorList>
            <person name="Kono N."/>
            <person name="Nakamura H."/>
            <person name="Ohtoshi R."/>
            <person name="Moran D.A.P."/>
            <person name="Shinohara A."/>
            <person name="Yoshida Y."/>
            <person name="Fujiwara M."/>
            <person name="Mori M."/>
            <person name="Tomita M."/>
            <person name="Arakawa K."/>
        </authorList>
    </citation>
    <scope>NUCLEOTIDE SEQUENCE [LARGE SCALE GENOMIC DNA]</scope>
</reference>
<evidence type="ECO:0000313" key="2">
    <source>
        <dbReference type="Proteomes" id="UP000499080"/>
    </source>
</evidence>
<sequence length="99" mass="11275">MLWTRNSIFSGCLRVAYQTTLVLLLRPLHPSSIHLRTVISMKSYSAASKRAFCQPYAANSLLDLHSEKIHFTQTVASFNEKSVQYELRNSHIPSEDSFS</sequence>
<gene>
    <name evidence="1" type="ORF">AVEN_200492_1</name>
</gene>
<organism evidence="1 2">
    <name type="scientific">Araneus ventricosus</name>
    <name type="common">Orbweaver spider</name>
    <name type="synonym">Epeira ventricosa</name>
    <dbReference type="NCBI Taxonomy" id="182803"/>
    <lineage>
        <taxon>Eukaryota</taxon>
        <taxon>Metazoa</taxon>
        <taxon>Ecdysozoa</taxon>
        <taxon>Arthropoda</taxon>
        <taxon>Chelicerata</taxon>
        <taxon>Arachnida</taxon>
        <taxon>Araneae</taxon>
        <taxon>Araneomorphae</taxon>
        <taxon>Entelegynae</taxon>
        <taxon>Araneoidea</taxon>
        <taxon>Araneidae</taxon>
        <taxon>Araneus</taxon>
    </lineage>
</organism>
<name>A0A4Y2KHL2_ARAVE</name>